<evidence type="ECO:0000256" key="2">
    <source>
        <dbReference type="ARBA" id="ARBA00006706"/>
    </source>
</evidence>
<dbReference type="CDD" id="cd00685">
    <property type="entry name" value="Trans_IPPS_HT"/>
    <property type="match status" value="1"/>
</dbReference>
<name>A0A0C1MQ93_9RICK</name>
<dbReference type="SUPFAM" id="SSF48576">
    <property type="entry name" value="Terpenoid synthases"/>
    <property type="match status" value="1"/>
</dbReference>
<keyword evidence="3 7" id="KW-0808">Transferase</keyword>
<dbReference type="Gene3D" id="1.10.600.10">
    <property type="entry name" value="Farnesyl Diphosphate Synthase"/>
    <property type="match status" value="1"/>
</dbReference>
<dbReference type="FunFam" id="1.10.600.10:FF:000001">
    <property type="entry name" value="Geranylgeranyl diphosphate synthase"/>
    <property type="match status" value="1"/>
</dbReference>
<dbReference type="SFLD" id="SFLDG01017">
    <property type="entry name" value="Polyprenyl_Transferase_Like"/>
    <property type="match status" value="1"/>
</dbReference>
<evidence type="ECO:0000256" key="3">
    <source>
        <dbReference type="ARBA" id="ARBA00022679"/>
    </source>
</evidence>
<dbReference type="SFLD" id="SFLDS00005">
    <property type="entry name" value="Isoprenoid_Synthase_Type_I"/>
    <property type="match status" value="1"/>
</dbReference>
<dbReference type="Proteomes" id="UP000031258">
    <property type="component" value="Unassembled WGS sequence"/>
</dbReference>
<dbReference type="InterPro" id="IPR033749">
    <property type="entry name" value="Polyprenyl_synt_CS"/>
</dbReference>
<dbReference type="PANTHER" id="PTHR43281">
    <property type="entry name" value="FARNESYL DIPHOSPHATE SYNTHASE"/>
    <property type="match status" value="1"/>
</dbReference>
<evidence type="ECO:0000256" key="7">
    <source>
        <dbReference type="RuleBase" id="RU004466"/>
    </source>
</evidence>
<evidence type="ECO:0000313" key="8">
    <source>
        <dbReference type="EMBL" id="KIE04127.1"/>
    </source>
</evidence>
<reference evidence="8 9" key="1">
    <citation type="submission" date="2014-11" db="EMBL/GenBank/DDBJ databases">
        <title>A Rickettsiales Symbiont of Amoebae With Ancient Features.</title>
        <authorList>
            <person name="Schulz F."/>
            <person name="Martijn J."/>
            <person name="Wascher F."/>
            <person name="Kostanjsek R."/>
            <person name="Ettema T.J."/>
            <person name="Horn M."/>
        </authorList>
    </citation>
    <scope>NUCLEOTIDE SEQUENCE [LARGE SCALE GENOMIC DNA]</scope>
    <source>
        <strain evidence="8 9">UWC36</strain>
    </source>
</reference>
<evidence type="ECO:0000256" key="5">
    <source>
        <dbReference type="ARBA" id="ARBA00022842"/>
    </source>
</evidence>
<dbReference type="PROSITE" id="PS00723">
    <property type="entry name" value="POLYPRENYL_SYNTHASE_1"/>
    <property type="match status" value="1"/>
</dbReference>
<keyword evidence="9" id="KW-1185">Reference proteome</keyword>
<sequence length="307" mass="33679">MTNYFKGKPVGREMLEKSIESTAEQLHAIMDELLPEPSGLIEDQLFKALRYVALSPGKRIRPYLVVATSNAFGVSLDCALKTAVAIEFIHAYSLVHDDLPAMDNDDFRRGQPSCHKKFDEATAILTGDALLTLAFEMLAHESTHSDPGVRTELISKIAIASGYRGMVGGQMMDLLAQHNTLEFSEVVRLQRMKTGALFAVSCEAGAILGKASKNLRNALRAYANNIGIAFQITDDLLDAEGTREETGKSVRKDKSQGKATLVSCIGIEKAKEHALVLAKQAIEHLNIFDGKANLLKELAYFIVERNK</sequence>
<organism evidence="8 9">
    <name type="scientific">Candidatus Jidaibacter acanthamoebae</name>
    <dbReference type="NCBI Taxonomy" id="86105"/>
    <lineage>
        <taxon>Bacteria</taxon>
        <taxon>Pseudomonadati</taxon>
        <taxon>Pseudomonadota</taxon>
        <taxon>Alphaproteobacteria</taxon>
        <taxon>Rickettsiales</taxon>
        <taxon>Candidatus Midichloriaceae</taxon>
        <taxon>Candidatus Jidaibacter</taxon>
    </lineage>
</organism>
<dbReference type="EMBL" id="JSWE01000223">
    <property type="protein sequence ID" value="KIE04127.1"/>
    <property type="molecule type" value="Genomic_DNA"/>
</dbReference>
<dbReference type="InterPro" id="IPR008949">
    <property type="entry name" value="Isoprenoid_synthase_dom_sf"/>
</dbReference>
<gene>
    <name evidence="8" type="primary">ispA_2</name>
    <name evidence="8" type="ORF">NF27_JF00050</name>
</gene>
<keyword evidence="4" id="KW-0479">Metal-binding</keyword>
<comment type="similarity">
    <text evidence="2 7">Belongs to the FPP/GGPP synthase family.</text>
</comment>
<evidence type="ECO:0000256" key="6">
    <source>
        <dbReference type="ARBA" id="ARBA00023229"/>
    </source>
</evidence>
<dbReference type="InterPro" id="IPR053378">
    <property type="entry name" value="Prenyl_diphosphate_synthase"/>
</dbReference>
<dbReference type="PATRIC" id="fig|86105.3.peg.1950"/>
<comment type="cofactor">
    <cofactor evidence="1">
        <name>Mg(2+)</name>
        <dbReference type="ChEBI" id="CHEBI:18420"/>
    </cofactor>
</comment>
<dbReference type="Pfam" id="PF00348">
    <property type="entry name" value="polyprenyl_synt"/>
    <property type="match status" value="1"/>
</dbReference>
<proteinExistence type="inferred from homology"/>
<evidence type="ECO:0000313" key="9">
    <source>
        <dbReference type="Proteomes" id="UP000031258"/>
    </source>
</evidence>
<keyword evidence="5" id="KW-0460">Magnesium</keyword>
<dbReference type="GO" id="GO:0016114">
    <property type="term" value="P:terpenoid biosynthetic process"/>
    <property type="evidence" value="ECO:0007669"/>
    <property type="project" value="UniProtKB-ARBA"/>
</dbReference>
<dbReference type="GO" id="GO:0005737">
    <property type="term" value="C:cytoplasm"/>
    <property type="evidence" value="ECO:0007669"/>
    <property type="project" value="UniProtKB-ARBA"/>
</dbReference>
<accession>A0A0C1MQ93</accession>
<keyword evidence="6" id="KW-0414">Isoprene biosynthesis</keyword>
<dbReference type="GO" id="GO:0046872">
    <property type="term" value="F:metal ion binding"/>
    <property type="evidence" value="ECO:0007669"/>
    <property type="project" value="UniProtKB-KW"/>
</dbReference>
<evidence type="ECO:0000256" key="1">
    <source>
        <dbReference type="ARBA" id="ARBA00001946"/>
    </source>
</evidence>
<comment type="caution">
    <text evidence="8">The sequence shown here is derived from an EMBL/GenBank/DDBJ whole genome shotgun (WGS) entry which is preliminary data.</text>
</comment>
<dbReference type="NCBIfam" id="NF045485">
    <property type="entry name" value="FPPsyn"/>
    <property type="match status" value="1"/>
</dbReference>
<dbReference type="EC" id="2.5.1.10" evidence="8"/>
<dbReference type="GO" id="GO:0004337">
    <property type="term" value="F:(2E,6E)-farnesyl diphosphate synthase activity"/>
    <property type="evidence" value="ECO:0007669"/>
    <property type="project" value="UniProtKB-EC"/>
</dbReference>
<dbReference type="PANTHER" id="PTHR43281:SF1">
    <property type="entry name" value="FARNESYL DIPHOSPHATE SYNTHASE"/>
    <property type="match status" value="1"/>
</dbReference>
<dbReference type="AlphaFoldDB" id="A0A0C1MQ93"/>
<dbReference type="InterPro" id="IPR000092">
    <property type="entry name" value="Polyprenyl_synt"/>
</dbReference>
<protein>
    <submittedName>
        <fullName evidence="8">Geranyltranstransferase</fullName>
        <ecNumber evidence="8">2.5.1.10</ecNumber>
    </submittedName>
</protein>
<evidence type="ECO:0000256" key="4">
    <source>
        <dbReference type="ARBA" id="ARBA00022723"/>
    </source>
</evidence>
<dbReference type="PROSITE" id="PS00444">
    <property type="entry name" value="POLYPRENYL_SYNTHASE_2"/>
    <property type="match status" value="1"/>
</dbReference>
<dbReference type="STRING" id="86105.NF27_JF00050"/>